<dbReference type="WBParaSite" id="jg3987">
    <property type="protein sequence ID" value="jg3987"/>
    <property type="gene ID" value="jg3987"/>
</dbReference>
<feature type="compositionally biased region" description="Basic and acidic residues" evidence="1">
    <location>
        <begin position="71"/>
        <end position="89"/>
    </location>
</feature>
<evidence type="ECO:0000313" key="3">
    <source>
        <dbReference type="WBParaSite" id="jg3987"/>
    </source>
</evidence>
<sequence length="89" mass="9485">MDFLLSNISKSIDSLLDSLALHPDSENMDASDAKAVKKAVKGIGELATAAVNLVSDEPEKSPEKASSGTAEKQEKTPVKESETEKPQEQ</sequence>
<keyword evidence="2" id="KW-1185">Reference proteome</keyword>
<feature type="region of interest" description="Disordered" evidence="1">
    <location>
        <begin position="54"/>
        <end position="89"/>
    </location>
</feature>
<organism evidence="2 3">
    <name type="scientific">Ditylenchus dipsaci</name>
    <dbReference type="NCBI Taxonomy" id="166011"/>
    <lineage>
        <taxon>Eukaryota</taxon>
        <taxon>Metazoa</taxon>
        <taxon>Ecdysozoa</taxon>
        <taxon>Nematoda</taxon>
        <taxon>Chromadorea</taxon>
        <taxon>Rhabditida</taxon>
        <taxon>Tylenchina</taxon>
        <taxon>Tylenchomorpha</taxon>
        <taxon>Sphaerularioidea</taxon>
        <taxon>Anguinidae</taxon>
        <taxon>Anguininae</taxon>
        <taxon>Ditylenchus</taxon>
    </lineage>
</organism>
<evidence type="ECO:0000313" key="2">
    <source>
        <dbReference type="Proteomes" id="UP000887574"/>
    </source>
</evidence>
<proteinExistence type="predicted"/>
<dbReference type="Proteomes" id="UP000887574">
    <property type="component" value="Unplaced"/>
</dbReference>
<dbReference type="AlphaFoldDB" id="A0A915EB54"/>
<name>A0A915EB54_9BILA</name>
<protein>
    <submittedName>
        <fullName evidence="3">Uncharacterized protein</fullName>
    </submittedName>
</protein>
<accession>A0A915EB54</accession>
<evidence type="ECO:0000256" key="1">
    <source>
        <dbReference type="SAM" id="MobiDB-lite"/>
    </source>
</evidence>
<reference evidence="3" key="1">
    <citation type="submission" date="2022-11" db="UniProtKB">
        <authorList>
            <consortium name="WormBaseParasite"/>
        </authorList>
    </citation>
    <scope>IDENTIFICATION</scope>
</reference>